<comment type="caution">
    <text evidence="2">The sequence shown here is derived from an EMBL/GenBank/DDBJ whole genome shotgun (WGS) entry which is preliminary data.</text>
</comment>
<dbReference type="Proteomes" id="UP001472677">
    <property type="component" value="Unassembled WGS sequence"/>
</dbReference>
<protein>
    <submittedName>
        <fullName evidence="2">Uncharacterized protein</fullName>
    </submittedName>
</protein>
<accession>A0ABR2D7X7</accession>
<proteinExistence type="predicted"/>
<evidence type="ECO:0000313" key="2">
    <source>
        <dbReference type="EMBL" id="KAK8530845.1"/>
    </source>
</evidence>
<evidence type="ECO:0000256" key="1">
    <source>
        <dbReference type="SAM" id="MobiDB-lite"/>
    </source>
</evidence>
<name>A0ABR2D7X7_9ROSI</name>
<dbReference type="EMBL" id="JBBPBM010000035">
    <property type="protein sequence ID" value="KAK8530845.1"/>
    <property type="molecule type" value="Genomic_DNA"/>
</dbReference>
<gene>
    <name evidence="2" type="ORF">V6N12_013345</name>
</gene>
<feature type="compositionally biased region" description="Polar residues" evidence="1">
    <location>
        <begin position="18"/>
        <end position="27"/>
    </location>
</feature>
<reference evidence="2 3" key="1">
    <citation type="journal article" date="2024" name="G3 (Bethesda)">
        <title>Genome assembly of Hibiscus sabdariffa L. provides insights into metabolisms of medicinal natural products.</title>
        <authorList>
            <person name="Kim T."/>
        </authorList>
    </citation>
    <scope>NUCLEOTIDE SEQUENCE [LARGE SCALE GENOMIC DNA]</scope>
    <source>
        <strain evidence="2">TK-2024</strain>
        <tissue evidence="2">Old leaves</tissue>
    </source>
</reference>
<feature type="region of interest" description="Disordered" evidence="1">
    <location>
        <begin position="1"/>
        <end position="28"/>
    </location>
</feature>
<organism evidence="2 3">
    <name type="scientific">Hibiscus sabdariffa</name>
    <name type="common">roselle</name>
    <dbReference type="NCBI Taxonomy" id="183260"/>
    <lineage>
        <taxon>Eukaryota</taxon>
        <taxon>Viridiplantae</taxon>
        <taxon>Streptophyta</taxon>
        <taxon>Embryophyta</taxon>
        <taxon>Tracheophyta</taxon>
        <taxon>Spermatophyta</taxon>
        <taxon>Magnoliopsida</taxon>
        <taxon>eudicotyledons</taxon>
        <taxon>Gunneridae</taxon>
        <taxon>Pentapetalae</taxon>
        <taxon>rosids</taxon>
        <taxon>malvids</taxon>
        <taxon>Malvales</taxon>
        <taxon>Malvaceae</taxon>
        <taxon>Malvoideae</taxon>
        <taxon>Hibiscus</taxon>
    </lineage>
</organism>
<keyword evidence="3" id="KW-1185">Reference proteome</keyword>
<evidence type="ECO:0000313" key="3">
    <source>
        <dbReference type="Proteomes" id="UP001472677"/>
    </source>
</evidence>
<sequence length="80" mass="8202">MSAEGVPTIANVDEVPCDTSTSSTSINDVEVAPAVEAVRDIVVDDDKGDVSTETTGPAQAVISVVLQTSAERLAVLLAYP</sequence>